<dbReference type="PANTHER" id="PTHR31005:SF8">
    <property type="entry name" value="DUF4139 DOMAIN-CONTAINING PROTEIN"/>
    <property type="match status" value="1"/>
</dbReference>
<feature type="coiled-coil region" evidence="1">
    <location>
        <begin position="95"/>
        <end position="129"/>
    </location>
</feature>
<sequence>MKLLPKLLKWQLLCLFVLCTKVNYAFQQPSKIKTVTVYLDGAEIQREATVKLNSGKSIITLHNLSPYIEESSIQVSGLENASILSINFGINYLTKQKQSDSIVSLQNELKRLNENIQYQNNLISGYNEELSLIQNNKKLGNANEVVSLEKLKTFATYYRTRITELKTDINTSNSKIDDFKQSQTKIQQQLAEFNVEEKTQTGEIKLKLNSEVTAALNLKIKYNIKNAGWFPIYDLKAEKINQPINLEYKAHVYQSSGCDWENVNLVLSTSDPNTNNERPNVNPKYLNFISPYSNYNSKRATKSYNYKYNPLVKTVTGIVTSASDGLPLPGVSVIEKGTSHGVQTDFDGKYTLKTTSGNSLVYSYVGMISEELPIHSSIMNVTLTEDSSQLDEVIIVGYGTAKKENFTSAQYGNKVQQMMDEEFDDDPYIKPVNYTATGNIIEEGITNTNFKIDKKHSIPSDGDITVIEIDKYSVPATYNYFAAPILNENVFLTAKIGNWEQYNLLPAEANVYFEGSYSGKTNINPSATTDSLTVSLGVDPNIVVKRTQLNDYKKTTFIGNNKVVQKAYEIEIKNNKNSNVQLTLLDRIPKSQNKSIKIDDVETGTANYNDDKGILKWILNLQTGETKTLKHAYSVRFPKGKHVNL</sequence>
<dbReference type="InterPro" id="IPR011935">
    <property type="entry name" value="CHP02231"/>
</dbReference>
<dbReference type="Pfam" id="PF13598">
    <property type="entry name" value="DUF4139"/>
    <property type="match status" value="1"/>
</dbReference>
<proteinExistence type="predicted"/>
<keyword evidence="6" id="KW-1185">Reference proteome</keyword>
<keyword evidence="2" id="KW-0732">Signal</keyword>
<dbReference type="InterPro" id="IPR025554">
    <property type="entry name" value="DUF4140"/>
</dbReference>
<evidence type="ECO:0000259" key="3">
    <source>
        <dbReference type="Pfam" id="PF13598"/>
    </source>
</evidence>
<comment type="caution">
    <text evidence="5">The sequence shown here is derived from an EMBL/GenBank/DDBJ whole genome shotgun (WGS) entry which is preliminary data.</text>
</comment>
<dbReference type="NCBIfam" id="TIGR02231">
    <property type="entry name" value="mucoidy inhibitor MuiA family protein"/>
    <property type="match status" value="2"/>
</dbReference>
<evidence type="ECO:0000313" key="6">
    <source>
        <dbReference type="Proteomes" id="UP000478208"/>
    </source>
</evidence>
<protein>
    <submittedName>
        <fullName evidence="5">Mucoidy inhibitor MuiA family protein</fullName>
    </submittedName>
</protein>
<reference evidence="5 6" key="1">
    <citation type="submission" date="2019-12" db="EMBL/GenBank/DDBJ databases">
        <authorList>
            <person name="Li J."/>
        </authorList>
    </citation>
    <scope>NUCLEOTIDE SEQUENCE [LARGE SCALE GENOMIC DNA]</scope>
    <source>
        <strain evidence="5 6">HL2-2</strain>
    </source>
</reference>
<feature type="domain" description="DUF4139" evidence="3">
    <location>
        <begin position="218"/>
        <end position="639"/>
    </location>
</feature>
<dbReference type="Gene3D" id="2.60.40.1120">
    <property type="entry name" value="Carboxypeptidase-like, regulatory domain"/>
    <property type="match status" value="1"/>
</dbReference>
<evidence type="ECO:0000313" key="5">
    <source>
        <dbReference type="EMBL" id="MUU77015.1"/>
    </source>
</evidence>
<feature type="domain" description="DUF4140" evidence="4">
    <location>
        <begin position="35"/>
        <end position="132"/>
    </location>
</feature>
<gene>
    <name evidence="5" type="ORF">GN138_01025</name>
</gene>
<dbReference type="SUPFAM" id="SSF49464">
    <property type="entry name" value="Carboxypeptidase regulatory domain-like"/>
    <property type="match status" value="1"/>
</dbReference>
<evidence type="ECO:0000256" key="1">
    <source>
        <dbReference type="SAM" id="Coils"/>
    </source>
</evidence>
<evidence type="ECO:0000256" key="2">
    <source>
        <dbReference type="SAM" id="SignalP"/>
    </source>
</evidence>
<dbReference type="Pfam" id="PF13715">
    <property type="entry name" value="CarbopepD_reg_2"/>
    <property type="match status" value="1"/>
</dbReference>
<dbReference type="EMBL" id="WOWS01000001">
    <property type="protein sequence ID" value="MUU77015.1"/>
    <property type="molecule type" value="Genomic_DNA"/>
</dbReference>
<dbReference type="AlphaFoldDB" id="A0A6L6U4K2"/>
<name>A0A6L6U4K2_9FLAO</name>
<organism evidence="5 6">
    <name type="scientific">Winogradskyella endarachnes</name>
    <dbReference type="NCBI Taxonomy" id="2681965"/>
    <lineage>
        <taxon>Bacteria</taxon>
        <taxon>Pseudomonadati</taxon>
        <taxon>Bacteroidota</taxon>
        <taxon>Flavobacteriia</taxon>
        <taxon>Flavobacteriales</taxon>
        <taxon>Flavobacteriaceae</taxon>
        <taxon>Winogradskyella</taxon>
    </lineage>
</organism>
<dbReference type="Pfam" id="PF13600">
    <property type="entry name" value="DUF4140"/>
    <property type="match status" value="1"/>
</dbReference>
<dbReference type="InterPro" id="IPR008969">
    <property type="entry name" value="CarboxyPept-like_regulatory"/>
</dbReference>
<dbReference type="RefSeq" id="WP_157361460.1">
    <property type="nucleotide sequence ID" value="NZ_WOWS01000001.1"/>
</dbReference>
<dbReference type="InterPro" id="IPR037291">
    <property type="entry name" value="DUF4139"/>
</dbReference>
<dbReference type="PANTHER" id="PTHR31005">
    <property type="entry name" value="DUF4139 DOMAIN-CONTAINING PROTEIN"/>
    <property type="match status" value="1"/>
</dbReference>
<feature type="chain" id="PRO_5027048533" evidence="2">
    <location>
        <begin position="26"/>
        <end position="645"/>
    </location>
</feature>
<accession>A0A6L6U4K2</accession>
<evidence type="ECO:0000259" key="4">
    <source>
        <dbReference type="Pfam" id="PF13600"/>
    </source>
</evidence>
<feature type="signal peptide" evidence="2">
    <location>
        <begin position="1"/>
        <end position="25"/>
    </location>
</feature>
<keyword evidence="1" id="KW-0175">Coiled coil</keyword>
<dbReference type="Proteomes" id="UP000478208">
    <property type="component" value="Unassembled WGS sequence"/>
</dbReference>